<proteinExistence type="predicted"/>
<reference evidence="2 3" key="1">
    <citation type="submission" date="2013-12" db="EMBL/GenBank/DDBJ databases">
        <authorList>
            <person name="Formusa P.A."/>
            <person name="Habash M."/>
            <person name="Lee H."/>
            <person name="Trevors J.T."/>
        </authorList>
    </citation>
    <scope>NUCLEOTIDE SEQUENCE [LARGE SCALE GENOMIC DNA]</scope>
    <source>
        <strain evidence="2 3">PD30</strain>
    </source>
</reference>
<feature type="region of interest" description="Disordered" evidence="1">
    <location>
        <begin position="1"/>
        <end position="23"/>
    </location>
</feature>
<evidence type="ECO:0000256" key="1">
    <source>
        <dbReference type="SAM" id="MobiDB-lite"/>
    </source>
</evidence>
<protein>
    <submittedName>
        <fullName evidence="2">Uncharacterized protein</fullName>
    </submittedName>
</protein>
<dbReference type="EMBL" id="AZQQ01000109">
    <property type="protein sequence ID" value="KDD65520.1"/>
    <property type="molecule type" value="Genomic_DNA"/>
</dbReference>
<gene>
    <name evidence="2" type="ORF">V466_29730</name>
</gene>
<name>A0A059KUI2_9PSED</name>
<evidence type="ECO:0000313" key="3">
    <source>
        <dbReference type="Proteomes" id="UP000026739"/>
    </source>
</evidence>
<organism evidence="2 3">
    <name type="scientific">Pseudomonas mandelii PD30</name>
    <dbReference type="NCBI Taxonomy" id="1419583"/>
    <lineage>
        <taxon>Bacteria</taxon>
        <taxon>Pseudomonadati</taxon>
        <taxon>Pseudomonadota</taxon>
        <taxon>Gammaproteobacteria</taxon>
        <taxon>Pseudomonadales</taxon>
        <taxon>Pseudomonadaceae</taxon>
        <taxon>Pseudomonas</taxon>
    </lineage>
</organism>
<dbReference type="Proteomes" id="UP000026739">
    <property type="component" value="Unassembled WGS sequence"/>
</dbReference>
<dbReference type="RefSeq" id="WP_033061868.1">
    <property type="nucleotide sequence ID" value="NZ_AZQQ01000109.1"/>
</dbReference>
<dbReference type="AlphaFoldDB" id="A0A059KUI2"/>
<comment type="caution">
    <text evidence="2">The sequence shown here is derived from an EMBL/GenBank/DDBJ whole genome shotgun (WGS) entry which is preliminary data.</text>
</comment>
<accession>A0A059KUI2</accession>
<sequence>MKKPLGSRLTGRIGQQRERPQTTDVARGKNWIVLNVEPIALAFKANVLHRVKPLTMPID</sequence>
<evidence type="ECO:0000313" key="2">
    <source>
        <dbReference type="EMBL" id="KDD65520.1"/>
    </source>
</evidence>